<comment type="caution">
    <text evidence="1">The sequence shown here is derived from an EMBL/GenBank/DDBJ whole genome shotgun (WGS) entry which is preliminary data.</text>
</comment>
<dbReference type="EMBL" id="CASHSV030000217">
    <property type="protein sequence ID" value="CAJ2656706.1"/>
    <property type="molecule type" value="Genomic_DNA"/>
</dbReference>
<evidence type="ECO:0000313" key="2">
    <source>
        <dbReference type="Proteomes" id="UP001177021"/>
    </source>
</evidence>
<keyword evidence="2" id="KW-1185">Reference proteome</keyword>
<dbReference type="Proteomes" id="UP001177021">
    <property type="component" value="Unassembled WGS sequence"/>
</dbReference>
<reference evidence="1" key="1">
    <citation type="submission" date="2023-10" db="EMBL/GenBank/DDBJ databases">
        <authorList>
            <person name="Rodriguez Cubillos JULIANA M."/>
            <person name="De Vega J."/>
        </authorList>
    </citation>
    <scope>NUCLEOTIDE SEQUENCE</scope>
</reference>
<name>A0ACB0KJH6_TRIPR</name>
<evidence type="ECO:0000313" key="1">
    <source>
        <dbReference type="EMBL" id="CAJ2656706.1"/>
    </source>
</evidence>
<protein>
    <submittedName>
        <fullName evidence="1">Uncharacterized protein</fullName>
    </submittedName>
</protein>
<proteinExistence type="predicted"/>
<sequence>MDKEWTKLPRHWKKYRKGVKSFLDFAYTKGSPQGREISCPCAHCANGKWARRYVVRDHLIAAGFIEGYDVWVNHGEGMPLPMEIDKDTTDQEDSHDDIGGLLYDTFRNVVEEEGRSEGPNEEARKFYNLINEAKQELYPRCEGFYTLSFIIRLYLLKCLHGWSNASFTSLLELLKEAIRNLNIPESFNKTKAMISDLGLDYKKIHACPNDCMLYWKDRENDNSCNICKASRWKEFTQVEGESSEQAKYDHKVPAKVLRHFPLIPRLQRLFMCSKTAKEMRWHDEERSKDGKLRHPADGKTWKHIDILHPDFSYEPRNVRLGLSSDGFNTCCNY</sequence>
<organism evidence="1 2">
    <name type="scientific">Trifolium pratense</name>
    <name type="common">Red clover</name>
    <dbReference type="NCBI Taxonomy" id="57577"/>
    <lineage>
        <taxon>Eukaryota</taxon>
        <taxon>Viridiplantae</taxon>
        <taxon>Streptophyta</taxon>
        <taxon>Embryophyta</taxon>
        <taxon>Tracheophyta</taxon>
        <taxon>Spermatophyta</taxon>
        <taxon>Magnoliopsida</taxon>
        <taxon>eudicotyledons</taxon>
        <taxon>Gunneridae</taxon>
        <taxon>Pentapetalae</taxon>
        <taxon>rosids</taxon>
        <taxon>fabids</taxon>
        <taxon>Fabales</taxon>
        <taxon>Fabaceae</taxon>
        <taxon>Papilionoideae</taxon>
        <taxon>50 kb inversion clade</taxon>
        <taxon>NPAAA clade</taxon>
        <taxon>Hologalegina</taxon>
        <taxon>IRL clade</taxon>
        <taxon>Trifolieae</taxon>
        <taxon>Trifolium</taxon>
    </lineage>
</organism>
<accession>A0ACB0KJH6</accession>
<gene>
    <name evidence="1" type="ORF">MILVUS5_LOCUS23383</name>
</gene>